<dbReference type="EMBL" id="NNAY01005712">
    <property type="protein sequence ID" value="OXU16586.1"/>
    <property type="molecule type" value="Genomic_DNA"/>
</dbReference>
<reference evidence="1 2" key="1">
    <citation type="journal article" date="2017" name="Curr. Biol.">
        <title>The Evolution of Venom by Co-option of Single-Copy Genes.</title>
        <authorList>
            <person name="Martinson E.O."/>
            <person name="Mrinalini"/>
            <person name="Kelkar Y.D."/>
            <person name="Chang C.H."/>
            <person name="Werren J.H."/>
        </authorList>
    </citation>
    <scope>NUCLEOTIDE SEQUENCE [LARGE SCALE GENOMIC DNA]</scope>
    <source>
        <strain evidence="1 2">Alberta</strain>
        <tissue evidence="1">Whole body</tissue>
    </source>
</reference>
<gene>
    <name evidence="1" type="ORF">TSAR_004836</name>
</gene>
<comment type="caution">
    <text evidence="1">The sequence shown here is derived from an EMBL/GenBank/DDBJ whole genome shotgun (WGS) entry which is preliminary data.</text>
</comment>
<sequence length="315" mass="36374">MDGAPLNESSEKNVWPILASDRIIDDVYVIGVYAVCDAPAKAFVLNVKYHSGYNCCSKCKIEGIMFRSVCFPGEISILRTDEEFRNNAYMGDYQRSETILNRIPRLGLVTGVPLDPMHLIYLGCSRFIILQNQVSSDVYMNFVTLHVAIRILSNPLLCKNELYLNYAEDLLKTFVKHFQKLYGPQFENSIRFLKGLIRKGDQPLQQLMRRSTEIERVRTQIIDSSNRDNVRLSQRHDQGPLLHDITNVVQYKCAEFRNFKINCLDSKNSCLQIDKQYIMIAENFTEYTNGEVQKWKSIGEIMFRNYVACITPAHN</sequence>
<dbReference type="AlphaFoldDB" id="A0A232EDZ8"/>
<dbReference type="Proteomes" id="UP000215335">
    <property type="component" value="Unassembled WGS sequence"/>
</dbReference>
<proteinExistence type="predicted"/>
<name>A0A232EDZ8_9HYME</name>
<organism evidence="1 2">
    <name type="scientific">Trichomalopsis sarcophagae</name>
    <dbReference type="NCBI Taxonomy" id="543379"/>
    <lineage>
        <taxon>Eukaryota</taxon>
        <taxon>Metazoa</taxon>
        <taxon>Ecdysozoa</taxon>
        <taxon>Arthropoda</taxon>
        <taxon>Hexapoda</taxon>
        <taxon>Insecta</taxon>
        <taxon>Pterygota</taxon>
        <taxon>Neoptera</taxon>
        <taxon>Endopterygota</taxon>
        <taxon>Hymenoptera</taxon>
        <taxon>Apocrita</taxon>
        <taxon>Proctotrupomorpha</taxon>
        <taxon>Chalcidoidea</taxon>
        <taxon>Pteromalidae</taxon>
        <taxon>Pteromalinae</taxon>
        <taxon>Trichomalopsis</taxon>
    </lineage>
</organism>
<accession>A0A232EDZ8</accession>
<dbReference type="STRING" id="543379.A0A232EDZ8"/>
<dbReference type="PANTHER" id="PTHR33053">
    <property type="entry name" value="PROTEIN, PUTATIVE-RELATED"/>
    <property type="match status" value="1"/>
</dbReference>
<keyword evidence="2" id="KW-1185">Reference proteome</keyword>
<protein>
    <submittedName>
        <fullName evidence="1">Uncharacterized protein</fullName>
    </submittedName>
</protein>
<evidence type="ECO:0000313" key="2">
    <source>
        <dbReference type="Proteomes" id="UP000215335"/>
    </source>
</evidence>
<dbReference type="PANTHER" id="PTHR33053:SF25">
    <property type="entry name" value="TRANSPOSASE DOMAIN-CONTAINING PROTEIN"/>
    <property type="match status" value="1"/>
</dbReference>
<evidence type="ECO:0000313" key="1">
    <source>
        <dbReference type="EMBL" id="OXU16586.1"/>
    </source>
</evidence>